<dbReference type="Gene3D" id="1.10.357.10">
    <property type="entry name" value="Tetracycline Repressor, domain 2"/>
    <property type="match status" value="1"/>
</dbReference>
<dbReference type="STRING" id="84029.CROST_29600"/>
<dbReference type="EMBL" id="CP096983">
    <property type="protein sequence ID" value="URZ13470.1"/>
    <property type="molecule type" value="Genomic_DNA"/>
</dbReference>
<proteinExistence type="predicted"/>
<sequence length="213" mass="25156">MDEVRNKILWAAKELFKEKGYKKTTIRQIVDKSGVLIGSIYYFFKNKEEIFETIVLELFDKSDSIVNESFDIETPALKYAVMCAIELKAVEMHELICEFYYEAYSSDLILNKVVRRAAKRSEKLFKEYNKKYTFEDYYIRTLMVKGSVRSVIVSRYLDKNIDFDKIINTFLRISLQAFNVDKNEIERVISCIDKMQNNILEMVDRIGNETFSV</sequence>
<evidence type="ECO:0000313" key="2">
    <source>
        <dbReference type="EMBL" id="URZ13470.1"/>
    </source>
</evidence>
<dbReference type="PANTHER" id="PTHR43479">
    <property type="entry name" value="ACREF/ENVCD OPERON REPRESSOR-RELATED"/>
    <property type="match status" value="1"/>
</dbReference>
<dbReference type="PANTHER" id="PTHR43479:SF11">
    <property type="entry name" value="ACREF_ENVCD OPERON REPRESSOR-RELATED"/>
    <property type="match status" value="1"/>
</dbReference>
<dbReference type="AlphaFoldDB" id="A0A1S8L2G0"/>
<dbReference type="InterPro" id="IPR001647">
    <property type="entry name" value="HTH_TetR"/>
</dbReference>
<reference evidence="2 3" key="1">
    <citation type="submission" date="2022-04" db="EMBL/GenBank/DDBJ databases">
        <title>Genome sequence of C. roseum typestrain.</title>
        <authorList>
            <person name="Poehlein A."/>
            <person name="Schoch T."/>
            <person name="Duerre P."/>
            <person name="Daniel R."/>
        </authorList>
    </citation>
    <scope>NUCLEOTIDE SEQUENCE [LARGE SCALE GENOMIC DNA]</scope>
    <source>
        <strain evidence="2 3">DSM 7320</strain>
    </source>
</reference>
<dbReference type="InterPro" id="IPR050624">
    <property type="entry name" value="HTH-type_Tx_Regulator"/>
</dbReference>
<protein>
    <submittedName>
        <fullName evidence="2">Uncharacterized protein</fullName>
    </submittedName>
</protein>
<dbReference type="KEGG" id="crw:CROST_042360"/>
<organism evidence="2 3">
    <name type="scientific">Clostridium felsineum</name>
    <dbReference type="NCBI Taxonomy" id="36839"/>
    <lineage>
        <taxon>Bacteria</taxon>
        <taxon>Bacillati</taxon>
        <taxon>Bacillota</taxon>
        <taxon>Clostridia</taxon>
        <taxon>Eubacteriales</taxon>
        <taxon>Clostridiaceae</taxon>
        <taxon>Clostridium</taxon>
    </lineage>
</organism>
<name>A0A1S8L2G0_9CLOT</name>
<dbReference type="InterPro" id="IPR009057">
    <property type="entry name" value="Homeodomain-like_sf"/>
</dbReference>
<accession>A0A1S8L2G0</accession>
<dbReference type="PROSITE" id="PS50977">
    <property type="entry name" value="HTH_TETR_2"/>
    <property type="match status" value="1"/>
</dbReference>
<gene>
    <name evidence="2" type="ORF">CROST_042360</name>
</gene>
<dbReference type="Pfam" id="PF00440">
    <property type="entry name" value="TetR_N"/>
    <property type="match status" value="1"/>
</dbReference>
<dbReference type="SUPFAM" id="SSF46689">
    <property type="entry name" value="Homeodomain-like"/>
    <property type="match status" value="1"/>
</dbReference>
<dbReference type="PRINTS" id="PR00455">
    <property type="entry name" value="HTHTETR"/>
</dbReference>
<keyword evidence="3" id="KW-1185">Reference proteome</keyword>
<evidence type="ECO:0000256" key="1">
    <source>
        <dbReference type="ARBA" id="ARBA00023125"/>
    </source>
</evidence>
<evidence type="ECO:0000313" key="3">
    <source>
        <dbReference type="Proteomes" id="UP000190951"/>
    </source>
</evidence>
<dbReference type="Proteomes" id="UP000190951">
    <property type="component" value="Chromosome"/>
</dbReference>
<keyword evidence="1" id="KW-0238">DNA-binding</keyword>
<dbReference type="GO" id="GO:0003677">
    <property type="term" value="F:DNA binding"/>
    <property type="evidence" value="ECO:0007669"/>
    <property type="project" value="UniProtKB-UniRule"/>
</dbReference>